<accession>A0A0F4Z316</accession>
<keyword evidence="6" id="KW-1185">Reference proteome</keyword>
<gene>
    <name evidence="5" type="ORF">T310_1048</name>
</gene>
<dbReference type="GeneID" id="25313400"/>
<comment type="caution">
    <text evidence="5">The sequence shown here is derived from an EMBL/GenBank/DDBJ whole genome shotgun (WGS) entry which is preliminary data.</text>
</comment>
<dbReference type="Pfam" id="PF21048">
    <property type="entry name" value="Rad26-like_N"/>
    <property type="match status" value="1"/>
</dbReference>
<dbReference type="Proteomes" id="UP000053958">
    <property type="component" value="Unassembled WGS sequence"/>
</dbReference>
<evidence type="ECO:0000259" key="4">
    <source>
        <dbReference type="Pfam" id="PF21048"/>
    </source>
</evidence>
<feature type="domain" description="Rad26-like C-terminal" evidence="3">
    <location>
        <begin position="669"/>
        <end position="732"/>
    </location>
</feature>
<feature type="region of interest" description="Disordered" evidence="1">
    <location>
        <begin position="85"/>
        <end position="121"/>
    </location>
</feature>
<sequence>AYKATQAQQHHASRTLQDDTQFHNGAHRDPSLSLTVPLSENQGLSSEYGDMDVGELDAMVLEDGDEVLENNGAMEGLERHEAPIRQPERHPDQPTIPQPQPQPQERHYASHNGGNVRGESHSLADEVAQLRARVEELSRQNERMEQELVAARNNAQAKAGEAAILRSNQANLVKEYDRQIAALQKRLTEETEKHKGALQAAEADKGNLATENAFLRQDLREETLKLHTLKAKNKAEEKAPPVTPKKTRVLPFRDGFEDDEMAVSSPTKSPGGRSRRGTPVVPGKRKRKASDDNPIPIASLELSPAKPPAVDEARPVETEQTAHGKVRPTFGEEDWNLQYMQRIWNHRTPPNTERDIEVMARMAFPSEPGRKLSSIVLEEASVLGSGNYAVGFANIIISLWSRALKEKFYQPIPMFMAIIKFILLLDTASIAPKLIENLVPVLQVSVEVNATPRFEHSPVSSRSKGQIRQTPRSELHDEVDSTEALEILYLIATTCRNDESLQENFWRSIRFDFILTMLNCHQLVDDIIITLNILPTSIRPNSFGSIQETEEEQRKIEGYLIDRVANLFSENIQVDEGREPYRPSQICEMRLEALAFFEMLAFSAPDPAKNHGNAMIANHPLVLARLFRSMHDELDALYTEPPEHKLRTALVNRLMHLIYGVIQNNGGVDLHSKLRLLSGATQKYRIVLSRLAFSEGVYLESGISEETMEMARRLLEDEDMDPEEAEAIFEAFPSGGRLSSMDDSQQNE</sequence>
<feature type="compositionally biased region" description="Basic and acidic residues" evidence="1">
    <location>
        <begin position="16"/>
        <end position="30"/>
    </location>
</feature>
<reference evidence="5 6" key="1">
    <citation type="submission" date="2015-04" db="EMBL/GenBank/DDBJ databases">
        <authorList>
            <person name="Heijne W.H."/>
            <person name="Fedorova N.D."/>
            <person name="Nierman W.C."/>
            <person name="Vollebregt A.W."/>
            <person name="Zhao Z."/>
            <person name="Wu L."/>
            <person name="Kumar M."/>
            <person name="Stam H."/>
            <person name="van den Berg M.A."/>
            <person name="Pel H.J."/>
        </authorList>
    </citation>
    <scope>NUCLEOTIDE SEQUENCE [LARGE SCALE GENOMIC DNA]</scope>
    <source>
        <strain evidence="5 6">CBS 393.64</strain>
    </source>
</reference>
<evidence type="ECO:0000259" key="2">
    <source>
        <dbReference type="Pfam" id="PF12331"/>
    </source>
</evidence>
<organism evidence="5 6">
    <name type="scientific">Rasamsonia emersonii (strain ATCC 16479 / CBS 393.64 / IMI 116815)</name>
    <dbReference type="NCBI Taxonomy" id="1408163"/>
    <lineage>
        <taxon>Eukaryota</taxon>
        <taxon>Fungi</taxon>
        <taxon>Dikarya</taxon>
        <taxon>Ascomycota</taxon>
        <taxon>Pezizomycotina</taxon>
        <taxon>Eurotiomycetes</taxon>
        <taxon>Eurotiomycetidae</taxon>
        <taxon>Eurotiales</taxon>
        <taxon>Trichocomaceae</taxon>
        <taxon>Rasamsonia</taxon>
    </lineage>
</organism>
<evidence type="ECO:0000259" key="3">
    <source>
        <dbReference type="Pfam" id="PF21046"/>
    </source>
</evidence>
<proteinExistence type="predicted"/>
<dbReference type="AlphaFoldDB" id="A0A0F4Z316"/>
<feature type="non-terminal residue" evidence="5">
    <location>
        <position position="1"/>
    </location>
</feature>
<feature type="region of interest" description="Disordered" evidence="1">
    <location>
        <begin position="1"/>
        <end position="50"/>
    </location>
</feature>
<feature type="compositionally biased region" description="Polar residues" evidence="1">
    <location>
        <begin position="32"/>
        <end position="45"/>
    </location>
</feature>
<evidence type="ECO:0000256" key="1">
    <source>
        <dbReference type="SAM" id="MobiDB-lite"/>
    </source>
</evidence>
<feature type="compositionally biased region" description="Polar residues" evidence="1">
    <location>
        <begin position="1"/>
        <end position="15"/>
    </location>
</feature>
<feature type="region of interest" description="Disordered" evidence="1">
    <location>
        <begin position="455"/>
        <end position="475"/>
    </location>
</feature>
<dbReference type="InterPro" id="IPR022093">
    <property type="entry name" value="Rad26-like_helical"/>
</dbReference>
<feature type="compositionally biased region" description="Polar residues" evidence="1">
    <location>
        <begin position="458"/>
        <end position="470"/>
    </location>
</feature>
<dbReference type="Pfam" id="PF12331">
    <property type="entry name" value="Rad26-like_helical_rpts"/>
    <property type="match status" value="1"/>
</dbReference>
<dbReference type="InterPro" id="IPR048380">
    <property type="entry name" value="Rad26-like_N"/>
</dbReference>
<feature type="domain" description="Rad26-like N-terminal" evidence="4">
    <location>
        <begin position="339"/>
        <end position="383"/>
    </location>
</feature>
<dbReference type="Pfam" id="PF21046">
    <property type="entry name" value="Rad26-like_C"/>
    <property type="match status" value="1"/>
</dbReference>
<dbReference type="EMBL" id="LASV01000043">
    <property type="protein sequence ID" value="KKA24902.1"/>
    <property type="molecule type" value="Genomic_DNA"/>
</dbReference>
<dbReference type="OrthoDB" id="5245063at2759"/>
<dbReference type="RefSeq" id="XP_013331514.1">
    <property type="nucleotide sequence ID" value="XM_013476060.1"/>
</dbReference>
<evidence type="ECO:0000313" key="6">
    <source>
        <dbReference type="Proteomes" id="UP000053958"/>
    </source>
</evidence>
<dbReference type="InterPro" id="IPR048379">
    <property type="entry name" value="Rad26-like_C"/>
</dbReference>
<name>A0A0F4Z316_RASE3</name>
<feature type="region of interest" description="Disordered" evidence="1">
    <location>
        <begin position="231"/>
        <end position="310"/>
    </location>
</feature>
<evidence type="ECO:0000313" key="5">
    <source>
        <dbReference type="EMBL" id="KKA24902.1"/>
    </source>
</evidence>
<dbReference type="STRING" id="1408163.A0A0F4Z316"/>
<protein>
    <submittedName>
        <fullName evidence="5">DNA repair protein Rad26</fullName>
    </submittedName>
</protein>
<feature type="domain" description="Rad26-like helical repeats" evidence="2">
    <location>
        <begin position="441"/>
        <end position="662"/>
    </location>
</feature>